<keyword evidence="2 7" id="KW-0808">Transferase</keyword>
<dbReference type="RefSeq" id="WP_254576301.1">
    <property type="nucleotide sequence ID" value="NZ_CP100595.1"/>
</dbReference>
<feature type="domain" description="N-acetyltransferase" evidence="6">
    <location>
        <begin position="3"/>
        <end position="143"/>
    </location>
</feature>
<evidence type="ECO:0000256" key="3">
    <source>
        <dbReference type="ARBA" id="ARBA00022723"/>
    </source>
</evidence>
<evidence type="ECO:0000256" key="4">
    <source>
        <dbReference type="ARBA" id="ARBA00022833"/>
    </source>
</evidence>
<evidence type="ECO:0000313" key="7">
    <source>
        <dbReference type="EMBL" id="UTJ06121.1"/>
    </source>
</evidence>
<protein>
    <submittedName>
        <fullName evidence="7">GNAT family N-acetyltransferase</fullName>
        <ecNumber evidence="7">2.3.1.-</ecNumber>
    </submittedName>
</protein>
<reference evidence="7" key="1">
    <citation type="submission" date="2022-07" db="EMBL/GenBank/DDBJ databases">
        <title>Arcobacter roscoffensis sp. nov., a marine bacterium isolated from coastal seawater collected from Roscoff, France.</title>
        <authorList>
            <person name="Pascual J."/>
            <person name="Lepeaux C."/>
            <person name="Methner A."/>
            <person name="Overmann J."/>
        </authorList>
    </citation>
    <scope>NUCLEOTIDE SEQUENCE</scope>
    <source>
        <strain evidence="7">ARW1-2F2</strain>
    </source>
</reference>
<keyword evidence="7" id="KW-0012">Acyltransferase</keyword>
<keyword evidence="3" id="KW-0479">Metal-binding</keyword>
<proteinExistence type="predicted"/>
<evidence type="ECO:0000259" key="6">
    <source>
        <dbReference type="PROSITE" id="PS51186"/>
    </source>
</evidence>
<dbReference type="EMBL" id="CP100595">
    <property type="protein sequence ID" value="UTJ06121.1"/>
    <property type="molecule type" value="Genomic_DNA"/>
</dbReference>
<dbReference type="Pfam" id="PF00583">
    <property type="entry name" value="Acetyltransf_1"/>
    <property type="match status" value="1"/>
</dbReference>
<feature type="coiled-coil region" evidence="5">
    <location>
        <begin position="142"/>
        <end position="169"/>
    </location>
</feature>
<dbReference type="SUPFAM" id="SSF55729">
    <property type="entry name" value="Acyl-CoA N-acyltransferases (Nat)"/>
    <property type="match status" value="1"/>
</dbReference>
<dbReference type="InterPro" id="IPR000182">
    <property type="entry name" value="GNAT_dom"/>
</dbReference>
<dbReference type="Proteomes" id="UP001060012">
    <property type="component" value="Chromosome"/>
</dbReference>
<comment type="cofactor">
    <cofactor evidence="1">
        <name>Zn(2+)</name>
        <dbReference type="ChEBI" id="CHEBI:29105"/>
    </cofactor>
</comment>
<dbReference type="InterPro" id="IPR016181">
    <property type="entry name" value="Acyl_CoA_acyltransferase"/>
</dbReference>
<sequence>MDFYIEKANTCQRKEFLNILRYWNMHHIPSVEMEDFDFECYYVAKVENKIVGLSGYKILNEKQGKTTLLVVLPEYLGSGIGKALQLKRLEVMYKKGIKSVITNSDRKETIVWYKKHFEYKEIGKIKKLISFGENDVDYWTTLEMNLDEYMKAKDKKEKFKEEYKKENESYPITPYQPLIINVALTGIVPNKSLNKYVPVSIEEIVNDAILVHDLGASIVHIHARDKDGVMTNDARYYEEIISRIKKERPELICCATTSGRNGQSIEERSEVLDIIGLGKPDMASLTLGSLNFISGASINDIDTVTELAFKMKEKNIKPELEIFDAGMINLAKYLERYEIIDGVKYFNILLGNLNTASGTIKDLAHIYTSLPKNSIWSAGGLGQFQLPINIASIVAGGNVRVGIEDNIYYDNEKKILASNKLLVQRLVNITEQLSREIAKPSNVKEKLGLKINE</sequence>
<gene>
    <name evidence="7" type="ORF">NJU99_12835</name>
</gene>
<dbReference type="Pfam" id="PF05853">
    <property type="entry name" value="BKACE"/>
    <property type="match status" value="1"/>
</dbReference>
<organism evidence="7 8">
    <name type="scientific">Arcobacter roscoffensis</name>
    <dbReference type="NCBI Taxonomy" id="2961520"/>
    <lineage>
        <taxon>Bacteria</taxon>
        <taxon>Pseudomonadati</taxon>
        <taxon>Campylobacterota</taxon>
        <taxon>Epsilonproteobacteria</taxon>
        <taxon>Campylobacterales</taxon>
        <taxon>Arcobacteraceae</taxon>
        <taxon>Arcobacter</taxon>
    </lineage>
</organism>
<dbReference type="PANTHER" id="PTHR37418:SF2">
    <property type="entry name" value="3-KETO-5-AMINOHEXANOATE CLEAVAGE ENZYME"/>
    <property type="match status" value="1"/>
</dbReference>
<name>A0ABY5E1Q3_9BACT</name>
<dbReference type="InterPro" id="IPR008567">
    <property type="entry name" value="BKACE"/>
</dbReference>
<evidence type="ECO:0000256" key="5">
    <source>
        <dbReference type="SAM" id="Coils"/>
    </source>
</evidence>
<evidence type="ECO:0000313" key="8">
    <source>
        <dbReference type="Proteomes" id="UP001060012"/>
    </source>
</evidence>
<dbReference type="CDD" id="cd04301">
    <property type="entry name" value="NAT_SF"/>
    <property type="match status" value="1"/>
</dbReference>
<dbReference type="PANTHER" id="PTHR37418">
    <property type="entry name" value="3-KETO-5-AMINOHEXANOATE CLEAVAGE ENZYME-RELATED"/>
    <property type="match status" value="1"/>
</dbReference>
<dbReference type="PROSITE" id="PS51186">
    <property type="entry name" value="GNAT"/>
    <property type="match status" value="1"/>
</dbReference>
<keyword evidence="8" id="KW-1185">Reference proteome</keyword>
<evidence type="ECO:0000256" key="2">
    <source>
        <dbReference type="ARBA" id="ARBA00022679"/>
    </source>
</evidence>
<dbReference type="GO" id="GO:0016746">
    <property type="term" value="F:acyltransferase activity"/>
    <property type="evidence" value="ECO:0007669"/>
    <property type="project" value="UniProtKB-KW"/>
</dbReference>
<dbReference type="Gene3D" id="3.40.630.30">
    <property type="match status" value="1"/>
</dbReference>
<keyword evidence="5" id="KW-0175">Coiled coil</keyword>
<evidence type="ECO:0000256" key="1">
    <source>
        <dbReference type="ARBA" id="ARBA00001947"/>
    </source>
</evidence>
<dbReference type="InterPro" id="IPR013785">
    <property type="entry name" value="Aldolase_TIM"/>
</dbReference>
<dbReference type="EC" id="2.3.1.-" evidence="7"/>
<keyword evidence="4" id="KW-0862">Zinc</keyword>
<dbReference type="Gene3D" id="3.20.20.70">
    <property type="entry name" value="Aldolase class I"/>
    <property type="match status" value="1"/>
</dbReference>
<accession>A0ABY5E1Q3</accession>